<gene>
    <name evidence="1" type="ORF">GSF22_29260</name>
</gene>
<comment type="caution">
    <text evidence="1">The sequence shown here is derived from an EMBL/GenBank/DDBJ whole genome shotgun (WGS) entry which is preliminary data.</text>
</comment>
<organism evidence="1 2">
    <name type="scientific">Micromonospora echinofusca</name>
    <dbReference type="NCBI Taxonomy" id="47858"/>
    <lineage>
        <taxon>Bacteria</taxon>
        <taxon>Bacillati</taxon>
        <taxon>Actinomycetota</taxon>
        <taxon>Actinomycetes</taxon>
        <taxon>Micromonosporales</taxon>
        <taxon>Micromonosporaceae</taxon>
        <taxon>Micromonospora</taxon>
    </lineage>
</organism>
<dbReference type="InterPro" id="IPR016181">
    <property type="entry name" value="Acyl_CoA_acyltransferase"/>
</dbReference>
<evidence type="ECO:0000313" key="2">
    <source>
        <dbReference type="Proteomes" id="UP000823521"/>
    </source>
</evidence>
<keyword evidence="2" id="KW-1185">Reference proteome</keyword>
<dbReference type="SUPFAM" id="SSF55729">
    <property type="entry name" value="Acyl-CoA N-acyltransferases (Nat)"/>
    <property type="match status" value="1"/>
</dbReference>
<name>A0ABS3VZT6_MICEH</name>
<evidence type="ECO:0000313" key="1">
    <source>
        <dbReference type="EMBL" id="MBO4210051.1"/>
    </source>
</evidence>
<accession>A0ABS3VZT6</accession>
<evidence type="ECO:0008006" key="3">
    <source>
        <dbReference type="Google" id="ProtNLM"/>
    </source>
</evidence>
<sequence>MSIDVVPFDVDNARAVEAAYRIGAAARRADLPDLPPICRQQFSGQIRHPWAGNTGHWALAHVDVARLATRIGSDVPHGDLEIEPQSVGETRLRHNEQVRVACGRRRYQCAAVHTGTGRLVAWTALELAATVPWHACQEITIVDPAHRGHRLGLLVKLDNLRQTRAAEPELRAVDTWNAAENTHMVAINEAIGFRPVDDWVYWQLTI</sequence>
<protein>
    <recommendedName>
        <fullName evidence="3">Acetyltransferase (GNAT) family protein</fullName>
    </recommendedName>
</protein>
<proteinExistence type="predicted"/>
<dbReference type="Gene3D" id="3.40.630.30">
    <property type="match status" value="1"/>
</dbReference>
<dbReference type="EMBL" id="WVUH01000396">
    <property type="protein sequence ID" value="MBO4210051.1"/>
    <property type="molecule type" value="Genomic_DNA"/>
</dbReference>
<reference evidence="1 2" key="1">
    <citation type="submission" date="2019-12" db="EMBL/GenBank/DDBJ databases">
        <title>Whole genome sequencing of endophytic Actinobacterium Micromonospora sp. MPMI6T.</title>
        <authorList>
            <person name="Evv R."/>
            <person name="Podile A.R."/>
        </authorList>
    </citation>
    <scope>NUCLEOTIDE SEQUENCE [LARGE SCALE GENOMIC DNA]</scope>
    <source>
        <strain evidence="1 2">MPMI6</strain>
    </source>
</reference>
<dbReference type="RefSeq" id="WP_208817161.1">
    <property type="nucleotide sequence ID" value="NZ_WVUH01000396.1"/>
</dbReference>
<dbReference type="Proteomes" id="UP000823521">
    <property type="component" value="Unassembled WGS sequence"/>
</dbReference>